<gene>
    <name evidence="1" type="primary">ORF65941</name>
</gene>
<reference evidence="1" key="1">
    <citation type="submission" date="2014-12" db="EMBL/GenBank/DDBJ databases">
        <title>Insight into the proteome of Arion vulgaris.</title>
        <authorList>
            <person name="Aradska J."/>
            <person name="Bulat T."/>
            <person name="Smidak R."/>
            <person name="Sarate P."/>
            <person name="Gangsoo J."/>
            <person name="Sialana F."/>
            <person name="Bilban M."/>
            <person name="Lubec G."/>
        </authorList>
    </citation>
    <scope>NUCLEOTIDE SEQUENCE</scope>
    <source>
        <tissue evidence="1">Skin</tissue>
    </source>
</reference>
<sequence length="220" mass="24666">EDPTSTESSYNNYSLIPNLQIISTEESLDTASEVESAQSDCRLEDEFEDADLDNNRDCRKDLVHEMSSIMEQSMMSPSNGCPIIDSKLDPVPEISLSTAVKNITKLPMRILRVPKDVNKQNNEQARKSIERLDEIKRADAAKKVCRRETFILMTSGPPDEGFLTDIAMPQFLVSNSNAEDVHVDVQESVSTPSSPAKKRMSLEKYVNKRVTSKVNQISPK</sequence>
<dbReference type="AlphaFoldDB" id="A0A0B6ZKP9"/>
<evidence type="ECO:0000313" key="1">
    <source>
        <dbReference type="EMBL" id="CEK68330.1"/>
    </source>
</evidence>
<name>A0A0B6ZKP9_9EUPU</name>
<proteinExistence type="predicted"/>
<feature type="non-terminal residue" evidence="1">
    <location>
        <position position="220"/>
    </location>
</feature>
<accession>A0A0B6ZKP9</accession>
<dbReference type="EMBL" id="HACG01021465">
    <property type="protein sequence ID" value="CEK68330.1"/>
    <property type="molecule type" value="Transcribed_RNA"/>
</dbReference>
<organism evidence="1">
    <name type="scientific">Arion vulgaris</name>
    <dbReference type="NCBI Taxonomy" id="1028688"/>
    <lineage>
        <taxon>Eukaryota</taxon>
        <taxon>Metazoa</taxon>
        <taxon>Spiralia</taxon>
        <taxon>Lophotrochozoa</taxon>
        <taxon>Mollusca</taxon>
        <taxon>Gastropoda</taxon>
        <taxon>Heterobranchia</taxon>
        <taxon>Euthyneura</taxon>
        <taxon>Panpulmonata</taxon>
        <taxon>Eupulmonata</taxon>
        <taxon>Stylommatophora</taxon>
        <taxon>Helicina</taxon>
        <taxon>Arionoidea</taxon>
        <taxon>Arionidae</taxon>
        <taxon>Arion</taxon>
    </lineage>
</organism>
<protein>
    <submittedName>
        <fullName evidence="1">Uncharacterized protein</fullName>
    </submittedName>
</protein>
<feature type="non-terminal residue" evidence="1">
    <location>
        <position position="1"/>
    </location>
</feature>